<keyword evidence="5" id="KW-1185">Reference proteome</keyword>
<keyword evidence="1" id="KW-0479">Metal-binding</keyword>
<dbReference type="Gene3D" id="3.40.50.410">
    <property type="entry name" value="von Willebrand factor, type A domain"/>
    <property type="match status" value="1"/>
</dbReference>
<sequence length="1135" mass="121723">MNRLFTKTLVAEAVVIAIAVCSILPTAYADALDLPNAPLITSKTVQPNMMLFLDSSGSMEYIVEDSPSYDANTFSFTCNNNELGNSNSVRIRILSNGTPYFRYGNTNYDFGDGSGNGITGRDQRCFDNDLLYYAELFAANTGNNNLKTTTGYPGAVYKGKFLNWYFSPDNNNNSNGVINFGSGAQQRNDTQTRIEVARFATNGLIDSLKNINVGLSQFDGGNGAKIIANMLDVETNTTALKAKVADVDAGAGGTPLAEALQELGRYFTLGYSASSNLTIHPDESNEASVKVSDFFTQSPAYSTVSAPSAVTENWCQQNFIVAMTDGQSTNDQSNFSSYLQDYDGDCVGGTCGSHDKKTTGGYSYQSSGSDYADDVILAMHEIDLRPDLSNGSVAVKNNVTTYMVGFAEQALVNDPLMADMAEAGGGGDFLSAANSSELAIAFQRATDSIFAKVAAGSGAAFNTSQLSTDSSVYAASFNSAKWSGSLQAFELSDTGEISSTASWDAATKLDAVDYSTRNIFSYNTGTKKGIEFNIGTISNQQKLDLQQGPKGSSDADVTSLINYLKGDRSNEGASSTDYRVRTSVLGDIANSTVVYVGAPQLNWPSYATNDKFGATTESYSAFKVGSASTRTEMLYVGANDGMLHGFNADKADANVGLEKFAYIPGIIASDDTEKGLHYLAQNDYTHQFYVDLTPTVSDVYVDSAWRTVLIGGLRSGGKGLFALDITDPTKFGSSTVNAEALALWEFSSADDADFGYSYSKPTIAMMENGKWAVIVGNGYNNSGDGKAKLFILYIEQGMDGTWSASDYKKIDTEVGSVGTPNGLSTPRAVDIDGDSIVDRIYAGDLQGNMWAFDVDSSNDSQWDVAYTQGQNVNPLFTAKDSDGNAQPITTAPILAKNTNAVDATNNEPNLLVFFGTGKYIEEVDKTSTDVMSYYAVWDNKSDEKTRSDLTERKLITSSDKRVISGANIDWTNTEGWYFDFVNRATAAASSADELGERVISGSLIRNNILVFTTAIPNVANTDVCVSNSESWLMAVNLNTGKAPVYSIFDINSDGTMDDADTTSSYDSNDDDTIDADDKVSFGGTKLGGSMVAGEIAILGDNVYSNDVDGNLTKQEVNIEGVDKQGRLSWEELIQQ</sequence>
<evidence type="ECO:0000313" key="4">
    <source>
        <dbReference type="EMBL" id="GLS92592.1"/>
    </source>
</evidence>
<gene>
    <name evidence="4" type="primary">pilY1-1</name>
    <name evidence="4" type="ORF">GCM10007916_36640</name>
</gene>
<keyword evidence="2" id="KW-0106">Calcium</keyword>
<dbReference type="Pfam" id="PF05567">
    <property type="entry name" value="T4P_PilY1"/>
    <property type="match status" value="1"/>
</dbReference>
<organism evidence="4 5">
    <name type="scientific">Psychromonas marina</name>
    <dbReference type="NCBI Taxonomy" id="88364"/>
    <lineage>
        <taxon>Bacteria</taxon>
        <taxon>Pseudomonadati</taxon>
        <taxon>Pseudomonadota</taxon>
        <taxon>Gammaproteobacteria</taxon>
        <taxon>Alteromonadales</taxon>
        <taxon>Psychromonadaceae</taxon>
        <taxon>Psychromonas</taxon>
    </lineage>
</organism>
<feature type="domain" description="PilY1 beta-propeller" evidence="3">
    <location>
        <begin position="585"/>
        <end position="943"/>
    </location>
</feature>
<reference evidence="5" key="1">
    <citation type="journal article" date="2019" name="Int. J. Syst. Evol. Microbiol.">
        <title>The Global Catalogue of Microorganisms (GCM) 10K type strain sequencing project: providing services to taxonomists for standard genome sequencing and annotation.</title>
        <authorList>
            <consortium name="The Broad Institute Genomics Platform"/>
            <consortium name="The Broad Institute Genome Sequencing Center for Infectious Disease"/>
            <person name="Wu L."/>
            <person name="Ma J."/>
        </authorList>
    </citation>
    <scope>NUCLEOTIDE SEQUENCE [LARGE SCALE GENOMIC DNA]</scope>
    <source>
        <strain evidence="5">NBRC 103166</strain>
    </source>
</reference>
<dbReference type="Proteomes" id="UP001157353">
    <property type="component" value="Unassembled WGS sequence"/>
</dbReference>
<dbReference type="RefSeq" id="WP_284205700.1">
    <property type="nucleotide sequence ID" value="NZ_BSPQ01000026.1"/>
</dbReference>
<evidence type="ECO:0000256" key="2">
    <source>
        <dbReference type="ARBA" id="ARBA00022837"/>
    </source>
</evidence>
<dbReference type="SUPFAM" id="SSF53300">
    <property type="entry name" value="vWA-like"/>
    <property type="match status" value="1"/>
</dbReference>
<evidence type="ECO:0000256" key="1">
    <source>
        <dbReference type="ARBA" id="ARBA00022723"/>
    </source>
</evidence>
<dbReference type="EMBL" id="BSPQ01000026">
    <property type="protein sequence ID" value="GLS92592.1"/>
    <property type="molecule type" value="Genomic_DNA"/>
</dbReference>
<comment type="caution">
    <text evidence="4">The sequence shown here is derived from an EMBL/GenBank/DDBJ whole genome shotgun (WGS) entry which is preliminary data.</text>
</comment>
<dbReference type="InterPro" id="IPR008707">
    <property type="entry name" value="B-propeller_PilY1"/>
</dbReference>
<evidence type="ECO:0000313" key="5">
    <source>
        <dbReference type="Proteomes" id="UP001157353"/>
    </source>
</evidence>
<dbReference type="InterPro" id="IPR036465">
    <property type="entry name" value="vWFA_dom_sf"/>
</dbReference>
<name>A0ABQ6E5C9_9GAMM</name>
<evidence type="ECO:0000259" key="3">
    <source>
        <dbReference type="Pfam" id="PF05567"/>
    </source>
</evidence>
<proteinExistence type="predicted"/>
<protein>
    <submittedName>
        <fullName evidence="4">Pilus assembly protein PilY</fullName>
    </submittedName>
</protein>
<accession>A0ABQ6E5C9</accession>